<feature type="signal peptide" evidence="2">
    <location>
        <begin position="1"/>
        <end position="24"/>
    </location>
</feature>
<feature type="chain" id="PRO_5043563866" evidence="2">
    <location>
        <begin position="25"/>
        <end position="462"/>
    </location>
</feature>
<dbReference type="EMBL" id="JANEYF010005532">
    <property type="protein sequence ID" value="KAJ8927759.1"/>
    <property type="molecule type" value="Genomic_DNA"/>
</dbReference>
<keyword evidence="2" id="KW-0732">Signal</keyword>
<evidence type="ECO:0000313" key="3">
    <source>
        <dbReference type="EMBL" id="KAJ8927759.1"/>
    </source>
</evidence>
<protein>
    <submittedName>
        <fullName evidence="3">Uncharacterized protein</fullName>
    </submittedName>
</protein>
<proteinExistence type="predicted"/>
<accession>A0AAV8WM17</accession>
<sequence>MLLLISFNIIVLLILLTSCTILKAEYPRHKIRGPPHGPRVPPSQQFAKKWHQLPQFPPRKPVRSRPIPVHMPQSHKIPMGVPQAPPRAVAAPVRTFWKNTLTSIKYPQEKPYTPPQEKPFLTSPSINTQEFDYHIQTNSIPTTHTNPIKQVGEKGPIHTIPAPNLSLRDKPIVVEELRYQQNTPYIKGDVYLSSQLNPKELYQLIGSAYPQQGVVPQIQTQEGQHSFYKPQQSPNYQALLSQQLFQPEQDFVQNLQTAETQVATDKISFQPEFHSFNYDEQAHQKNQKGLTHSEQISARNSLDPLAQAQLIQSYFDTRSDVEENDVEPDAQPGADQETQQDKIKEKLLSSSYFSSLPNKEAADRLAELQAAGKINSNLMKISSDNLQPKQSKDHMTILIPDDNEEETDENNSKDESNENYPENSKEQPIEYDDYSQEENINNASEEENQGFGHRVQPKKKYN</sequence>
<feature type="region of interest" description="Disordered" evidence="1">
    <location>
        <begin position="399"/>
        <end position="462"/>
    </location>
</feature>
<keyword evidence="4" id="KW-1185">Reference proteome</keyword>
<evidence type="ECO:0000256" key="1">
    <source>
        <dbReference type="SAM" id="MobiDB-lite"/>
    </source>
</evidence>
<dbReference type="Proteomes" id="UP001162156">
    <property type="component" value="Unassembled WGS sequence"/>
</dbReference>
<reference evidence="3" key="1">
    <citation type="journal article" date="2023" name="Insect Mol. Biol.">
        <title>Genome sequencing provides insights into the evolution of gene families encoding plant cell wall-degrading enzymes in longhorned beetles.</title>
        <authorList>
            <person name="Shin N.R."/>
            <person name="Okamura Y."/>
            <person name="Kirsch R."/>
            <person name="Pauchet Y."/>
        </authorList>
    </citation>
    <scope>NUCLEOTIDE SEQUENCE</scope>
    <source>
        <strain evidence="3">RBIC_L_NR</strain>
    </source>
</reference>
<feature type="region of interest" description="Disordered" evidence="1">
    <location>
        <begin position="321"/>
        <end position="341"/>
    </location>
</feature>
<evidence type="ECO:0000256" key="2">
    <source>
        <dbReference type="SAM" id="SignalP"/>
    </source>
</evidence>
<evidence type="ECO:0000313" key="4">
    <source>
        <dbReference type="Proteomes" id="UP001162156"/>
    </source>
</evidence>
<organism evidence="3 4">
    <name type="scientific">Rhamnusium bicolor</name>
    <dbReference type="NCBI Taxonomy" id="1586634"/>
    <lineage>
        <taxon>Eukaryota</taxon>
        <taxon>Metazoa</taxon>
        <taxon>Ecdysozoa</taxon>
        <taxon>Arthropoda</taxon>
        <taxon>Hexapoda</taxon>
        <taxon>Insecta</taxon>
        <taxon>Pterygota</taxon>
        <taxon>Neoptera</taxon>
        <taxon>Endopterygota</taxon>
        <taxon>Coleoptera</taxon>
        <taxon>Polyphaga</taxon>
        <taxon>Cucujiformia</taxon>
        <taxon>Chrysomeloidea</taxon>
        <taxon>Cerambycidae</taxon>
        <taxon>Lepturinae</taxon>
        <taxon>Rhagiini</taxon>
        <taxon>Rhamnusium</taxon>
    </lineage>
</organism>
<comment type="caution">
    <text evidence="3">The sequence shown here is derived from an EMBL/GenBank/DDBJ whole genome shotgun (WGS) entry which is preliminary data.</text>
</comment>
<dbReference type="AlphaFoldDB" id="A0AAV8WM17"/>
<gene>
    <name evidence="3" type="ORF">NQ314_019763</name>
</gene>
<name>A0AAV8WM17_9CUCU</name>